<evidence type="ECO:0000313" key="1">
    <source>
        <dbReference type="EMBL" id="KAK3716720.1"/>
    </source>
</evidence>
<reference evidence="1" key="1">
    <citation type="submission" date="2023-07" db="EMBL/GenBank/DDBJ databases">
        <title>Black Yeasts Isolated from many extreme environments.</title>
        <authorList>
            <person name="Coleine C."/>
            <person name="Stajich J.E."/>
            <person name="Selbmann L."/>
        </authorList>
    </citation>
    <scope>NUCLEOTIDE SEQUENCE</scope>
    <source>
        <strain evidence="1">CCFEE 5714</strain>
    </source>
</reference>
<keyword evidence="2" id="KW-1185">Reference proteome</keyword>
<gene>
    <name evidence="1" type="ORF">LTR37_006350</name>
</gene>
<protein>
    <submittedName>
        <fullName evidence="1">Uncharacterized protein</fullName>
    </submittedName>
</protein>
<dbReference type="Proteomes" id="UP001281147">
    <property type="component" value="Unassembled WGS sequence"/>
</dbReference>
<organism evidence="1 2">
    <name type="scientific">Vermiconidia calcicola</name>
    <dbReference type="NCBI Taxonomy" id="1690605"/>
    <lineage>
        <taxon>Eukaryota</taxon>
        <taxon>Fungi</taxon>
        <taxon>Dikarya</taxon>
        <taxon>Ascomycota</taxon>
        <taxon>Pezizomycotina</taxon>
        <taxon>Dothideomycetes</taxon>
        <taxon>Dothideomycetidae</taxon>
        <taxon>Mycosphaerellales</taxon>
        <taxon>Extremaceae</taxon>
        <taxon>Vermiconidia</taxon>
    </lineage>
</organism>
<proteinExistence type="predicted"/>
<sequence>MTSIAEEKTARKKNKIRTDSEGVPTYMNPIEVLAKFTAMIRASPEFHQHVPVHVDTFTKKVKCASHGYKISVVAIGAFANQPPAALLHKIEKAMESKDPISDQAVPIEDMITSMFPDTTVANRSEGTRDPEHGRGDGGEEDVDRGPDSDRIDDRDRIHFGEDRKVNSKVIQMLQSAVKELLNKNAVSTEEVDAVSEKFNSLIETEMENLETAAIAMQSFVKDIDADIGIIGSEIQSGASIMNYKDDVYQKMRIDKSRNNNMSKVTTSTPIRNIPPSLSLRTFDTAKMTRNVHDHADRGYVQVPIQSRSVMSTTSVKSCVDGPIDDSIDIFDELDMEDVGENIDAVEIEDRDENRTVRGLAAISNLIFTYREEVSRSNVLPIHGHVDGSRYAARIVIAIVDSASLTRS</sequence>
<dbReference type="EMBL" id="JAUTXU010000041">
    <property type="protein sequence ID" value="KAK3716720.1"/>
    <property type="molecule type" value="Genomic_DNA"/>
</dbReference>
<evidence type="ECO:0000313" key="2">
    <source>
        <dbReference type="Proteomes" id="UP001281147"/>
    </source>
</evidence>
<accession>A0ACC3NHK4</accession>
<name>A0ACC3NHK4_9PEZI</name>
<comment type="caution">
    <text evidence="1">The sequence shown here is derived from an EMBL/GenBank/DDBJ whole genome shotgun (WGS) entry which is preliminary data.</text>
</comment>